<dbReference type="EMBL" id="JAAAXX010000002">
    <property type="protein sequence ID" value="KAF2390792.1"/>
    <property type="molecule type" value="Genomic_DNA"/>
</dbReference>
<dbReference type="AlphaFoldDB" id="A0A6L5BSQ5"/>
<organism evidence="1 2">
    <name type="scientific">Pseudomonas frederiksbergensis</name>
    <dbReference type="NCBI Taxonomy" id="104087"/>
    <lineage>
        <taxon>Bacteria</taxon>
        <taxon>Pseudomonadati</taxon>
        <taxon>Pseudomonadota</taxon>
        <taxon>Gammaproteobacteria</taxon>
        <taxon>Pseudomonadales</taxon>
        <taxon>Pseudomonadaceae</taxon>
        <taxon>Pseudomonas</taxon>
    </lineage>
</organism>
<sequence length="62" mass="6780">MLTHWVFVMFIGGQPDMTEQKASEADCNRTLVRVVALARAQGKDAVGACYLRATADEAKLSH</sequence>
<accession>A0A6L5BSQ5</accession>
<dbReference type="Proteomes" id="UP000475265">
    <property type="component" value="Unassembled WGS sequence"/>
</dbReference>
<gene>
    <name evidence="1" type="ORF">FX983_05259</name>
</gene>
<comment type="caution">
    <text evidence="1">The sequence shown here is derived from an EMBL/GenBank/DDBJ whole genome shotgun (WGS) entry which is preliminary data.</text>
</comment>
<protein>
    <submittedName>
        <fullName evidence="1">Uncharacterized protein</fullName>
    </submittedName>
</protein>
<proteinExistence type="predicted"/>
<evidence type="ECO:0000313" key="1">
    <source>
        <dbReference type="EMBL" id="KAF2390792.1"/>
    </source>
</evidence>
<evidence type="ECO:0000313" key="2">
    <source>
        <dbReference type="Proteomes" id="UP000475265"/>
    </source>
</evidence>
<reference evidence="1 2" key="1">
    <citation type="submission" date="2019-12" db="EMBL/GenBank/DDBJ databases">
        <title>Endophytic bacteria associated with Panax ginseng seedlings.</title>
        <authorList>
            <person name="Park J.M."/>
            <person name="Shin R."/>
            <person name="Jo S.H."/>
        </authorList>
    </citation>
    <scope>NUCLEOTIDE SEQUENCE [LARGE SCALE GENOMIC DNA]</scope>
    <source>
        <strain evidence="1 2">PgKB32</strain>
    </source>
</reference>
<name>A0A6L5BSQ5_9PSED</name>